<evidence type="ECO:0000256" key="6">
    <source>
        <dbReference type="ARBA" id="ARBA00037589"/>
    </source>
</evidence>
<evidence type="ECO:0000313" key="11">
    <source>
        <dbReference type="EMBL" id="PTU80305.1"/>
    </source>
</evidence>
<dbReference type="InterPro" id="IPR036108">
    <property type="entry name" value="4pyrrol_syn_uPrphyn_synt_sf"/>
</dbReference>
<dbReference type="PANTHER" id="PTHR38042">
    <property type="entry name" value="UROPORPHYRINOGEN-III SYNTHASE, CHLOROPLASTIC"/>
    <property type="match status" value="1"/>
</dbReference>
<dbReference type="Gene3D" id="3.40.50.10090">
    <property type="match status" value="2"/>
</dbReference>
<dbReference type="Proteomes" id="UP000244052">
    <property type="component" value="Unassembled WGS sequence"/>
</dbReference>
<comment type="similarity">
    <text evidence="2 9">Belongs to the uroporphyrinogen-III synthase family.</text>
</comment>
<organism evidence="11 12">
    <name type="scientific">Ectopseudomonas oleovorans</name>
    <name type="common">Pseudomonas oleovorans</name>
    <dbReference type="NCBI Taxonomy" id="301"/>
    <lineage>
        <taxon>Bacteria</taxon>
        <taxon>Pseudomonadati</taxon>
        <taxon>Pseudomonadota</taxon>
        <taxon>Gammaproteobacteria</taxon>
        <taxon>Pseudomonadales</taxon>
        <taxon>Pseudomonadaceae</taxon>
        <taxon>Ectopseudomonas</taxon>
    </lineage>
</organism>
<evidence type="ECO:0000256" key="9">
    <source>
        <dbReference type="RuleBase" id="RU366031"/>
    </source>
</evidence>
<name>A0A2T5PRD7_ECTOL</name>
<proteinExistence type="inferred from homology"/>
<comment type="pathway">
    <text evidence="1 9">Porphyrin-containing compound metabolism; protoporphyrin-IX biosynthesis; coproporphyrinogen-III from 5-aminolevulinate: step 3/4.</text>
</comment>
<gene>
    <name evidence="11" type="ORF">DBO86_04205</name>
</gene>
<evidence type="ECO:0000256" key="4">
    <source>
        <dbReference type="ARBA" id="ARBA00023239"/>
    </source>
</evidence>
<dbReference type="AlphaFoldDB" id="A0A2T5PRD7"/>
<evidence type="ECO:0000256" key="2">
    <source>
        <dbReference type="ARBA" id="ARBA00008133"/>
    </source>
</evidence>
<comment type="function">
    <text evidence="6 9">Catalyzes cyclization of the linear tetrapyrrole, hydroxymethylbilane, to the macrocyclic uroporphyrinogen III.</text>
</comment>
<evidence type="ECO:0000256" key="3">
    <source>
        <dbReference type="ARBA" id="ARBA00013109"/>
    </source>
</evidence>
<keyword evidence="5 9" id="KW-0627">Porphyrin biosynthesis</keyword>
<evidence type="ECO:0000256" key="5">
    <source>
        <dbReference type="ARBA" id="ARBA00023244"/>
    </source>
</evidence>
<dbReference type="InterPro" id="IPR039793">
    <property type="entry name" value="UROS/Hem4"/>
</dbReference>
<dbReference type="PANTHER" id="PTHR38042:SF1">
    <property type="entry name" value="UROPORPHYRINOGEN-III SYNTHASE, CHLOROPLASTIC"/>
    <property type="match status" value="1"/>
</dbReference>
<evidence type="ECO:0000256" key="7">
    <source>
        <dbReference type="ARBA" id="ARBA00040167"/>
    </source>
</evidence>
<dbReference type="Pfam" id="PF02602">
    <property type="entry name" value="HEM4"/>
    <property type="match status" value="1"/>
</dbReference>
<accession>A0A2T5PRD7</accession>
<comment type="catalytic activity">
    <reaction evidence="8 9">
        <text>hydroxymethylbilane = uroporphyrinogen III + H2O</text>
        <dbReference type="Rhea" id="RHEA:18965"/>
        <dbReference type="ChEBI" id="CHEBI:15377"/>
        <dbReference type="ChEBI" id="CHEBI:57308"/>
        <dbReference type="ChEBI" id="CHEBI:57845"/>
        <dbReference type="EC" id="4.2.1.75"/>
    </reaction>
</comment>
<dbReference type="GO" id="GO:0006780">
    <property type="term" value="P:uroporphyrinogen III biosynthetic process"/>
    <property type="evidence" value="ECO:0007669"/>
    <property type="project" value="UniProtKB-UniRule"/>
</dbReference>
<dbReference type="SUPFAM" id="SSF69618">
    <property type="entry name" value="HemD-like"/>
    <property type="match status" value="1"/>
</dbReference>
<dbReference type="NCBIfam" id="NF004395">
    <property type="entry name" value="PRK05752.1"/>
    <property type="match status" value="1"/>
</dbReference>
<keyword evidence="4 9" id="KW-0456">Lyase</keyword>
<sequence length="255" mass="26877">MSAWRLLLTRPAEDCAALAQTLAAQGVVSHCMPLLAIEALDETPEQRSAFADLQRYCAVIVVSKPAARIGLQLLAQHGAPTPDLPWFSVGAATAAVLAEQGLGVHFPDLGDDSEALLALPALQQAVAAPAPRVLILRGEGGREFLAESLRSQGVSVDYLPLYRRVLPQYAPGELSRQVRAERLNGLVVSSGQGFEHLLQLAGDDWSALARLPLFVPSPRVAEQARAAGAQIVVDCRGASAAALQAALEQFPAAAL</sequence>
<evidence type="ECO:0000256" key="8">
    <source>
        <dbReference type="ARBA" id="ARBA00048617"/>
    </source>
</evidence>
<dbReference type="CDD" id="cd06578">
    <property type="entry name" value="HemD"/>
    <property type="match status" value="1"/>
</dbReference>
<protein>
    <recommendedName>
        <fullName evidence="7 9">Uroporphyrinogen-III synthase</fullName>
        <ecNumber evidence="3 9">4.2.1.75</ecNumber>
    </recommendedName>
</protein>
<dbReference type="InterPro" id="IPR003754">
    <property type="entry name" value="4pyrrol_synth_uPrphyn_synth"/>
</dbReference>
<evidence type="ECO:0000313" key="12">
    <source>
        <dbReference type="Proteomes" id="UP000244052"/>
    </source>
</evidence>
<dbReference type="RefSeq" id="WP_108233053.1">
    <property type="nucleotide sequence ID" value="NZ_QASO01000026.1"/>
</dbReference>
<evidence type="ECO:0000256" key="1">
    <source>
        <dbReference type="ARBA" id="ARBA00004772"/>
    </source>
</evidence>
<reference evidence="11 12" key="1">
    <citation type="submission" date="2018-04" db="EMBL/GenBank/DDBJ databases">
        <title>Pseudomonas sp. nov., isolated from mangrove soil.</title>
        <authorList>
            <person name="Chen C."/>
        </authorList>
    </citation>
    <scope>NUCLEOTIDE SEQUENCE [LARGE SCALE GENOMIC DNA]</scope>
    <source>
        <strain evidence="11 12">JCM 14246</strain>
    </source>
</reference>
<dbReference type="EMBL" id="QASO01000026">
    <property type="protein sequence ID" value="PTU80305.1"/>
    <property type="molecule type" value="Genomic_DNA"/>
</dbReference>
<dbReference type="EC" id="4.2.1.75" evidence="3 9"/>
<comment type="caution">
    <text evidence="11">The sequence shown here is derived from an EMBL/GenBank/DDBJ whole genome shotgun (WGS) entry which is preliminary data.</text>
</comment>
<feature type="domain" description="Tetrapyrrole biosynthesis uroporphyrinogen III synthase" evidence="10">
    <location>
        <begin position="17"/>
        <end position="233"/>
    </location>
</feature>
<evidence type="ECO:0000259" key="10">
    <source>
        <dbReference type="Pfam" id="PF02602"/>
    </source>
</evidence>
<keyword evidence="12" id="KW-1185">Reference proteome</keyword>
<dbReference type="GO" id="GO:0004852">
    <property type="term" value="F:uroporphyrinogen-III synthase activity"/>
    <property type="evidence" value="ECO:0007669"/>
    <property type="project" value="UniProtKB-UniRule"/>
</dbReference>
<dbReference type="GO" id="GO:0006782">
    <property type="term" value="P:protoporphyrinogen IX biosynthetic process"/>
    <property type="evidence" value="ECO:0007669"/>
    <property type="project" value="UniProtKB-UniRule"/>
</dbReference>
<dbReference type="UniPathway" id="UPA00251">
    <property type="reaction ID" value="UER00320"/>
</dbReference>